<dbReference type="SUPFAM" id="SSF53098">
    <property type="entry name" value="Ribonuclease H-like"/>
    <property type="match status" value="1"/>
</dbReference>
<evidence type="ECO:0000259" key="1">
    <source>
        <dbReference type="Pfam" id="PF17921"/>
    </source>
</evidence>
<dbReference type="InterPro" id="IPR036397">
    <property type="entry name" value="RNaseH_sf"/>
</dbReference>
<organism evidence="2 3">
    <name type="scientific">Tanacetum coccineum</name>
    <dbReference type="NCBI Taxonomy" id="301880"/>
    <lineage>
        <taxon>Eukaryota</taxon>
        <taxon>Viridiplantae</taxon>
        <taxon>Streptophyta</taxon>
        <taxon>Embryophyta</taxon>
        <taxon>Tracheophyta</taxon>
        <taxon>Spermatophyta</taxon>
        <taxon>Magnoliopsida</taxon>
        <taxon>eudicotyledons</taxon>
        <taxon>Gunneridae</taxon>
        <taxon>Pentapetalae</taxon>
        <taxon>asterids</taxon>
        <taxon>campanulids</taxon>
        <taxon>Asterales</taxon>
        <taxon>Asteraceae</taxon>
        <taxon>Asteroideae</taxon>
        <taxon>Anthemideae</taxon>
        <taxon>Anthemidinae</taxon>
        <taxon>Tanacetum</taxon>
    </lineage>
</organism>
<dbReference type="Gene3D" id="1.10.340.70">
    <property type="match status" value="1"/>
</dbReference>
<keyword evidence="2" id="KW-0695">RNA-directed DNA polymerase</keyword>
<evidence type="ECO:0000313" key="3">
    <source>
        <dbReference type="Proteomes" id="UP001151760"/>
    </source>
</evidence>
<accession>A0ABQ5DVM3</accession>
<reference evidence="2" key="1">
    <citation type="journal article" date="2022" name="Int. J. Mol. Sci.">
        <title>Draft Genome of Tanacetum Coccineum: Genomic Comparison of Closely Related Tanacetum-Family Plants.</title>
        <authorList>
            <person name="Yamashiro T."/>
            <person name="Shiraishi A."/>
            <person name="Nakayama K."/>
            <person name="Satake H."/>
        </authorList>
    </citation>
    <scope>NUCLEOTIDE SEQUENCE</scope>
</reference>
<dbReference type="PANTHER" id="PTHR45835">
    <property type="entry name" value="YALI0A06105P"/>
    <property type="match status" value="1"/>
</dbReference>
<dbReference type="Pfam" id="PF17921">
    <property type="entry name" value="Integrase_H2C2"/>
    <property type="match status" value="1"/>
</dbReference>
<dbReference type="InterPro" id="IPR012337">
    <property type="entry name" value="RNaseH-like_sf"/>
</dbReference>
<dbReference type="PANTHER" id="PTHR45835:SF103">
    <property type="entry name" value="RNA-DIRECTED DNA POLYMERASE"/>
    <property type="match status" value="1"/>
</dbReference>
<dbReference type="GO" id="GO:0003964">
    <property type="term" value="F:RNA-directed DNA polymerase activity"/>
    <property type="evidence" value="ECO:0007669"/>
    <property type="project" value="UniProtKB-KW"/>
</dbReference>
<proteinExistence type="predicted"/>
<keyword evidence="3" id="KW-1185">Reference proteome</keyword>
<keyword evidence="2" id="KW-0808">Transferase</keyword>
<dbReference type="InterPro" id="IPR041588">
    <property type="entry name" value="Integrase_H2C2"/>
</dbReference>
<evidence type="ECO:0000313" key="2">
    <source>
        <dbReference type="EMBL" id="GJT41144.1"/>
    </source>
</evidence>
<dbReference type="EMBL" id="BQNB010015536">
    <property type="protein sequence ID" value="GJT41144.1"/>
    <property type="molecule type" value="Genomic_DNA"/>
</dbReference>
<gene>
    <name evidence="2" type="ORF">Tco_0941009</name>
</gene>
<protein>
    <submittedName>
        <fullName evidence="2">Reverse transcriptase domain-containing protein</fullName>
    </submittedName>
</protein>
<reference evidence="2" key="2">
    <citation type="submission" date="2022-01" db="EMBL/GenBank/DDBJ databases">
        <authorList>
            <person name="Yamashiro T."/>
            <person name="Shiraishi A."/>
            <person name="Satake H."/>
            <person name="Nakayama K."/>
        </authorList>
    </citation>
    <scope>NUCLEOTIDE SEQUENCE</scope>
</reference>
<dbReference type="Proteomes" id="UP001151760">
    <property type="component" value="Unassembled WGS sequence"/>
</dbReference>
<feature type="domain" description="Integrase zinc-binding" evidence="1">
    <location>
        <begin position="57"/>
        <end position="101"/>
    </location>
</feature>
<name>A0ABQ5DVM3_9ASTR</name>
<comment type="caution">
    <text evidence="2">The sequence shown here is derived from an EMBL/GenBank/DDBJ whole genome shotgun (WGS) entry which is preliminary data.</text>
</comment>
<sequence length="275" mass="31828">MTGVSRNTNREFTGCDIRALVMTIDLDLPKQILEAQTKAGKPDTSRLNISWLPCFGDLRTLIMHEPHKLKYSVHLCSNKMYQDMKKLYWWPNMKADIATYVMEVGQYYHGFHHQAPKDVKWPFQKALGTRLDISTAYHPQIDGKSKRTIQTLKDMLHACVIDFGNGWDRHLPLIEFSYNNSYHTSINASLFEALYGQKCRSLVCWAEVVDALLTGPEIIHETTEKIIQIKSRIQAARDRQKSYTDVRLKPLEFQVGDNVMLKVLPWKGVIRFGKR</sequence>
<keyword evidence="2" id="KW-0548">Nucleotidyltransferase</keyword>
<dbReference type="Gene3D" id="3.30.420.10">
    <property type="entry name" value="Ribonuclease H-like superfamily/Ribonuclease H"/>
    <property type="match status" value="1"/>
</dbReference>